<dbReference type="InterPro" id="IPR002123">
    <property type="entry name" value="Plipid/glycerol_acylTrfase"/>
</dbReference>
<dbReference type="InterPro" id="IPR041728">
    <property type="entry name" value="GPAT/DHAPAT_LPLAT"/>
</dbReference>
<dbReference type="PANTHER" id="PTHR12563:SF23">
    <property type="entry name" value="BCDNA.GH07066"/>
    <property type="match status" value="1"/>
</dbReference>
<evidence type="ECO:0000256" key="3">
    <source>
        <dbReference type="ARBA" id="ARBA00022679"/>
    </source>
</evidence>
<sequence>MADLIQNVQDVYKKWESRYPSIGSRGRRRDLQHDSGSLHRGFGRSGHQFDNKVTYDRPGERRFQQRTRTPHFKLPKYDGLAQFKMAPCVTAPSKQRPFVGACCPKCFPMSRASVSDKSVFCLSVCNVLHIPLLQSLNFNLVLNVLKKNKNPLYPDVSINVLQDERICDVVENAVKDCQRENNAVDSESSAVLKSVQFSRAKDIFESVKTSISTTCLQVSSFFLQYVFSRVFDSILVHKGHIEILKATNQGNIPLLYLPIYHKNLDYVLISFILYMSSLKVPLVAVDYDLYIPILGWFTRLLGAFYVRKYHECDRSKKDFVQSAVIHSYLTECLKAGHNLEFFIENEPTRSGQLHLPRSELLSFVVESIIEGKVDDVYVSTVSVSYERITEANFMFQQLGEAETEETLFAKLYRYWKILHFNLGNVRINFGQPFSLQEFLQNNKLKIPEKLINLDTPPSSPSSHSLQDPLLSSAVNTLVQHVIYDAAYSTSLMSTHLVAFLFITQYRKGATQQQLQNSLDWLRGELANKKLDAGFTGESLPVIKRAVELLGKDLISLETIDVEWTSSDLENNNIKVTMYKPVTQLPHVLELQYYANNVVPVFLLDSMVVNALYALVDVEICHFRHCDSKLYVVREKVIDKAVELSDILQFEFVAVPPCADIVFSFSDILDELVEKDCLHAVGIGATPGRLRYSSTPHVLSFEASEEEEDDCSILKQQQLKIDLKEESINHFEFLRSVLSPYIESYWLAAITLLKLIDEIKEEKVLIHEMQITAQEKLCKGLLAYEESFSAVTFKNALRLFEHWQIVENYVQDEIKILYLNENYNCKERINDVIARIEEFRK</sequence>
<evidence type="ECO:0000256" key="5">
    <source>
        <dbReference type="ARBA" id="ARBA00023315"/>
    </source>
</evidence>
<dbReference type="InterPro" id="IPR045520">
    <property type="entry name" value="GPAT/DHAPAT_C"/>
</dbReference>
<name>A0A4Y2IT84_ARAVE</name>
<dbReference type="Pfam" id="PF19277">
    <property type="entry name" value="GPAT_C"/>
    <property type="match status" value="1"/>
</dbReference>
<organism evidence="9 10">
    <name type="scientific">Araneus ventricosus</name>
    <name type="common">Orbweaver spider</name>
    <name type="synonym">Epeira ventricosa</name>
    <dbReference type="NCBI Taxonomy" id="182803"/>
    <lineage>
        <taxon>Eukaryota</taxon>
        <taxon>Metazoa</taxon>
        <taxon>Ecdysozoa</taxon>
        <taxon>Arthropoda</taxon>
        <taxon>Chelicerata</taxon>
        <taxon>Arachnida</taxon>
        <taxon>Araneae</taxon>
        <taxon>Araneomorphae</taxon>
        <taxon>Entelegynae</taxon>
        <taxon>Araneoidea</taxon>
        <taxon>Araneidae</taxon>
        <taxon>Araneus</taxon>
    </lineage>
</organism>
<comment type="caution">
    <text evidence="9">The sequence shown here is derived from an EMBL/GenBank/DDBJ whole genome shotgun (WGS) entry which is preliminary data.</text>
</comment>
<dbReference type="GO" id="GO:0019432">
    <property type="term" value="P:triglyceride biosynthetic process"/>
    <property type="evidence" value="ECO:0007669"/>
    <property type="project" value="TreeGrafter"/>
</dbReference>
<dbReference type="CDD" id="cd07993">
    <property type="entry name" value="LPLAT_DHAPAT-like"/>
    <property type="match status" value="1"/>
</dbReference>
<feature type="region of interest" description="Disordered" evidence="6">
    <location>
        <begin position="23"/>
        <end position="54"/>
    </location>
</feature>
<comment type="subcellular location">
    <subcellularLocation>
        <location evidence="1">Membrane</location>
    </subcellularLocation>
</comment>
<dbReference type="GO" id="GO:0006631">
    <property type="term" value="P:fatty acid metabolic process"/>
    <property type="evidence" value="ECO:0007669"/>
    <property type="project" value="TreeGrafter"/>
</dbReference>
<dbReference type="GO" id="GO:0031966">
    <property type="term" value="C:mitochondrial membrane"/>
    <property type="evidence" value="ECO:0007669"/>
    <property type="project" value="TreeGrafter"/>
</dbReference>
<protein>
    <submittedName>
        <fullName evidence="9">Glycerol-3-phosphate acyltransferase 1, mitochondrial</fullName>
    </submittedName>
</protein>
<dbReference type="OrthoDB" id="5962536at2759"/>
<comment type="similarity">
    <text evidence="2">Belongs to the GPAT/DAPAT family.</text>
</comment>
<keyword evidence="4" id="KW-0472">Membrane</keyword>
<dbReference type="Proteomes" id="UP000499080">
    <property type="component" value="Unassembled WGS sequence"/>
</dbReference>
<evidence type="ECO:0000256" key="2">
    <source>
        <dbReference type="ARBA" id="ARBA00007937"/>
    </source>
</evidence>
<dbReference type="EMBL" id="BGPR01002863">
    <property type="protein sequence ID" value="GBM80146.1"/>
    <property type="molecule type" value="Genomic_DNA"/>
</dbReference>
<dbReference type="GO" id="GO:0008654">
    <property type="term" value="P:phospholipid biosynthetic process"/>
    <property type="evidence" value="ECO:0007669"/>
    <property type="project" value="TreeGrafter"/>
</dbReference>
<keyword evidence="5 9" id="KW-0012">Acyltransferase</keyword>
<evidence type="ECO:0000259" key="7">
    <source>
        <dbReference type="Pfam" id="PF01553"/>
    </source>
</evidence>
<accession>A0A4Y2IT84</accession>
<gene>
    <name evidence="9" type="primary">GPAM</name>
    <name evidence="9" type="ORF">AVEN_191721_1</name>
</gene>
<evidence type="ECO:0000313" key="10">
    <source>
        <dbReference type="Proteomes" id="UP000499080"/>
    </source>
</evidence>
<dbReference type="Pfam" id="PF01553">
    <property type="entry name" value="Acyltransferase"/>
    <property type="match status" value="1"/>
</dbReference>
<keyword evidence="10" id="KW-1185">Reference proteome</keyword>
<evidence type="ECO:0000256" key="1">
    <source>
        <dbReference type="ARBA" id="ARBA00004370"/>
    </source>
</evidence>
<dbReference type="AlphaFoldDB" id="A0A4Y2IT84"/>
<dbReference type="GO" id="GO:0006072">
    <property type="term" value="P:glycerol-3-phosphate metabolic process"/>
    <property type="evidence" value="ECO:0007669"/>
    <property type="project" value="TreeGrafter"/>
</dbReference>
<feature type="domain" description="Phospholipid/glycerol acyltransferase" evidence="7">
    <location>
        <begin position="252"/>
        <end position="383"/>
    </location>
</feature>
<evidence type="ECO:0000256" key="4">
    <source>
        <dbReference type="ARBA" id="ARBA00023136"/>
    </source>
</evidence>
<dbReference type="InterPro" id="IPR022284">
    <property type="entry name" value="GPAT/DHAPAT"/>
</dbReference>
<evidence type="ECO:0000256" key="6">
    <source>
        <dbReference type="SAM" id="MobiDB-lite"/>
    </source>
</evidence>
<evidence type="ECO:0000313" key="9">
    <source>
        <dbReference type="EMBL" id="GBM80146.1"/>
    </source>
</evidence>
<proteinExistence type="inferred from homology"/>
<dbReference type="GO" id="GO:0004366">
    <property type="term" value="F:glycerol-3-phosphate O-acyltransferase activity"/>
    <property type="evidence" value="ECO:0007669"/>
    <property type="project" value="TreeGrafter"/>
</dbReference>
<keyword evidence="3 9" id="KW-0808">Transferase</keyword>
<evidence type="ECO:0000259" key="8">
    <source>
        <dbReference type="Pfam" id="PF19277"/>
    </source>
</evidence>
<reference evidence="9 10" key="1">
    <citation type="journal article" date="2019" name="Sci. Rep.">
        <title>Orb-weaving spider Araneus ventricosus genome elucidates the spidroin gene catalogue.</title>
        <authorList>
            <person name="Kono N."/>
            <person name="Nakamura H."/>
            <person name="Ohtoshi R."/>
            <person name="Moran D.A.P."/>
            <person name="Shinohara A."/>
            <person name="Yoshida Y."/>
            <person name="Fujiwara M."/>
            <person name="Mori M."/>
            <person name="Tomita M."/>
            <person name="Arakawa K."/>
        </authorList>
    </citation>
    <scope>NUCLEOTIDE SEQUENCE [LARGE SCALE GENOMIC DNA]</scope>
</reference>
<dbReference type="PANTHER" id="PTHR12563">
    <property type="entry name" value="GLYCEROL-3-PHOSPHATE ACYLTRANSFERASE"/>
    <property type="match status" value="1"/>
</dbReference>
<feature type="domain" description="GPAT/DHAPAT C-terminal" evidence="8">
    <location>
        <begin position="397"/>
        <end position="806"/>
    </location>
</feature>